<evidence type="ECO:0000313" key="1">
    <source>
        <dbReference type="EMBL" id="KHT44140.1"/>
    </source>
</evidence>
<comment type="caution">
    <text evidence="1">The sequence shown here is derived from an EMBL/GenBank/DDBJ whole genome shotgun (WGS) entry which is preliminary data.</text>
</comment>
<reference evidence="1 2" key="1">
    <citation type="submission" date="2014-12" db="EMBL/GenBank/DDBJ databases">
        <title>Genome sequencing of Alteromonas marina AD001.</title>
        <authorList>
            <person name="Adrian T.G.S."/>
            <person name="Chan K.G."/>
        </authorList>
    </citation>
    <scope>NUCLEOTIDE SEQUENCE [LARGE SCALE GENOMIC DNA]</scope>
    <source>
        <strain evidence="1 2">AD001</strain>
    </source>
</reference>
<protein>
    <recommendedName>
        <fullName evidence="3">DUF2750 domain-containing protein</fullName>
    </recommendedName>
</protein>
<dbReference type="Pfam" id="PF11042">
    <property type="entry name" value="DUF2750"/>
    <property type="match status" value="1"/>
</dbReference>
<dbReference type="Proteomes" id="UP000031197">
    <property type="component" value="Unassembled WGS sequence"/>
</dbReference>
<evidence type="ECO:0000313" key="2">
    <source>
        <dbReference type="Proteomes" id="UP000031197"/>
    </source>
</evidence>
<accession>A0A0B3XXK6</accession>
<dbReference type="EMBL" id="JWLW01000067">
    <property type="protein sequence ID" value="KHT44140.1"/>
    <property type="molecule type" value="Genomic_DNA"/>
</dbReference>
<dbReference type="InterPro" id="IPR021284">
    <property type="entry name" value="DUF2750"/>
</dbReference>
<dbReference type="RefSeq" id="WP_039223819.1">
    <property type="nucleotide sequence ID" value="NZ_JWLW01000067.1"/>
</dbReference>
<gene>
    <name evidence="1" type="ORF">RJ41_18070</name>
</gene>
<keyword evidence="2" id="KW-1185">Reference proteome</keyword>
<dbReference type="OrthoDB" id="2936081at2"/>
<sequence>MFPETIADKLSDAVIEQAMKLNAEDRQELVVSYIAKANEIWMVQGTEGFVMFEGGDSVQLPVFPHRDLAQKFVDINDIEGQCVNVSLDEFAQTWLPGLTKNGVELVMFPTTSDVENLVMTAEDLASELSGN</sequence>
<organism evidence="1 2">
    <name type="scientific">Alteromonas marina</name>
    <dbReference type="NCBI Taxonomy" id="203795"/>
    <lineage>
        <taxon>Bacteria</taxon>
        <taxon>Pseudomonadati</taxon>
        <taxon>Pseudomonadota</taxon>
        <taxon>Gammaproteobacteria</taxon>
        <taxon>Alteromonadales</taxon>
        <taxon>Alteromonadaceae</taxon>
        <taxon>Alteromonas/Salinimonas group</taxon>
        <taxon>Alteromonas</taxon>
    </lineage>
</organism>
<dbReference type="AlphaFoldDB" id="A0A0B3XXK6"/>
<evidence type="ECO:0008006" key="3">
    <source>
        <dbReference type="Google" id="ProtNLM"/>
    </source>
</evidence>
<proteinExistence type="predicted"/>
<name>A0A0B3XXK6_9ALTE</name>